<dbReference type="EMBL" id="CAMXCT010002112">
    <property type="protein sequence ID" value="CAI3995724.1"/>
    <property type="molecule type" value="Genomic_DNA"/>
</dbReference>
<dbReference type="GO" id="GO:0003676">
    <property type="term" value="F:nucleic acid binding"/>
    <property type="evidence" value="ECO:0007669"/>
    <property type="project" value="InterPro"/>
</dbReference>
<dbReference type="GO" id="GO:0008270">
    <property type="term" value="F:zinc ion binding"/>
    <property type="evidence" value="ECO:0007669"/>
    <property type="project" value="UniProtKB-KW"/>
</dbReference>
<feature type="region of interest" description="Disordered" evidence="2">
    <location>
        <begin position="307"/>
        <end position="327"/>
    </location>
</feature>
<dbReference type="InterPro" id="IPR036397">
    <property type="entry name" value="RNaseH_sf"/>
</dbReference>
<feature type="domain" description="CCHC-type" evidence="4">
    <location>
        <begin position="685"/>
        <end position="700"/>
    </location>
</feature>
<name>A0A9P1CQ48_9DINO</name>
<dbReference type="GO" id="GO:0016874">
    <property type="term" value="F:ligase activity"/>
    <property type="evidence" value="ECO:0007669"/>
    <property type="project" value="UniProtKB-KW"/>
</dbReference>
<reference evidence="6" key="2">
    <citation type="submission" date="2024-04" db="EMBL/GenBank/DDBJ databases">
        <authorList>
            <person name="Chen Y."/>
            <person name="Shah S."/>
            <person name="Dougan E. K."/>
            <person name="Thang M."/>
            <person name="Chan C."/>
        </authorList>
    </citation>
    <scope>NUCLEOTIDE SEQUENCE [LARGE SCALE GENOMIC DNA]</scope>
</reference>
<evidence type="ECO:0000313" key="6">
    <source>
        <dbReference type="EMBL" id="CAL1149099.1"/>
    </source>
</evidence>
<evidence type="ECO:0000313" key="8">
    <source>
        <dbReference type="Proteomes" id="UP001152797"/>
    </source>
</evidence>
<feature type="compositionally biased region" description="Acidic residues" evidence="2">
    <location>
        <begin position="2024"/>
        <end position="2033"/>
    </location>
</feature>
<dbReference type="SUPFAM" id="SSF53098">
    <property type="entry name" value="Ribonuclease H-like"/>
    <property type="match status" value="1"/>
</dbReference>
<feature type="region of interest" description="Disordered" evidence="2">
    <location>
        <begin position="1"/>
        <end position="47"/>
    </location>
</feature>
<accession>A0A9P1CQ48</accession>
<feature type="region of interest" description="Disordered" evidence="2">
    <location>
        <begin position="73"/>
        <end position="95"/>
    </location>
</feature>
<dbReference type="InterPro" id="IPR012337">
    <property type="entry name" value="RNaseH-like_sf"/>
</dbReference>
<reference evidence="5" key="1">
    <citation type="submission" date="2022-10" db="EMBL/GenBank/DDBJ databases">
        <authorList>
            <person name="Chen Y."/>
            <person name="Dougan E. K."/>
            <person name="Chan C."/>
            <person name="Rhodes N."/>
            <person name="Thang M."/>
        </authorList>
    </citation>
    <scope>NUCLEOTIDE SEQUENCE</scope>
</reference>
<feature type="region of interest" description="Disordered" evidence="2">
    <location>
        <begin position="1971"/>
        <end position="1990"/>
    </location>
</feature>
<protein>
    <submittedName>
        <fullName evidence="7">Tyrosine--tRNA ligase, cytoplasmic</fullName>
    </submittedName>
</protein>
<feature type="compositionally biased region" description="Acidic residues" evidence="2">
    <location>
        <begin position="1846"/>
        <end position="1857"/>
    </location>
</feature>
<feature type="compositionally biased region" description="Polar residues" evidence="2">
    <location>
        <begin position="1922"/>
        <end position="1941"/>
    </location>
</feature>
<feature type="compositionally biased region" description="Basic and acidic residues" evidence="2">
    <location>
        <begin position="30"/>
        <end position="47"/>
    </location>
</feature>
<gene>
    <name evidence="5" type="ORF">C1SCF055_LOCUS22253</name>
</gene>
<dbReference type="Gene3D" id="3.30.420.10">
    <property type="entry name" value="Ribonuclease H-like superfamily/Ribonuclease H"/>
    <property type="match status" value="1"/>
</dbReference>
<keyword evidence="1" id="KW-0479">Metal-binding</keyword>
<feature type="region of interest" description="Disordered" evidence="2">
    <location>
        <begin position="1308"/>
        <end position="1329"/>
    </location>
</feature>
<feature type="zinc finger region" description="C3H1-type" evidence="1">
    <location>
        <begin position="650"/>
        <end position="678"/>
    </location>
</feature>
<proteinExistence type="predicted"/>
<feature type="compositionally biased region" description="Basic and acidic residues" evidence="2">
    <location>
        <begin position="713"/>
        <end position="756"/>
    </location>
</feature>
<dbReference type="InterPro" id="IPR000571">
    <property type="entry name" value="Znf_CCCH"/>
</dbReference>
<feature type="region of interest" description="Disordered" evidence="2">
    <location>
        <begin position="1918"/>
        <end position="1960"/>
    </location>
</feature>
<evidence type="ECO:0000313" key="7">
    <source>
        <dbReference type="EMBL" id="CAL4783036.1"/>
    </source>
</evidence>
<dbReference type="PROSITE" id="PS50103">
    <property type="entry name" value="ZF_C3H1"/>
    <property type="match status" value="1"/>
</dbReference>
<keyword evidence="8" id="KW-1185">Reference proteome</keyword>
<dbReference type="EMBL" id="CAMXCT020002112">
    <property type="protein sequence ID" value="CAL1149099.1"/>
    <property type="molecule type" value="Genomic_DNA"/>
</dbReference>
<keyword evidence="7" id="KW-0436">Ligase</keyword>
<feature type="region of interest" description="Disordered" evidence="2">
    <location>
        <begin position="1846"/>
        <end position="1879"/>
    </location>
</feature>
<feature type="region of interest" description="Disordered" evidence="2">
    <location>
        <begin position="2019"/>
        <end position="2048"/>
    </location>
</feature>
<evidence type="ECO:0000259" key="4">
    <source>
        <dbReference type="PROSITE" id="PS50158"/>
    </source>
</evidence>
<comment type="caution">
    <text evidence="5">The sequence shown here is derived from an EMBL/GenBank/DDBJ whole genome shotgun (WGS) entry which is preliminary data.</text>
</comment>
<feature type="domain" description="C3H1-type" evidence="3">
    <location>
        <begin position="650"/>
        <end position="678"/>
    </location>
</feature>
<feature type="compositionally biased region" description="Basic and acidic residues" evidence="2">
    <location>
        <begin position="1945"/>
        <end position="1960"/>
    </location>
</feature>
<keyword evidence="1" id="KW-0863">Zinc-finger</keyword>
<organism evidence="5">
    <name type="scientific">Cladocopium goreaui</name>
    <dbReference type="NCBI Taxonomy" id="2562237"/>
    <lineage>
        <taxon>Eukaryota</taxon>
        <taxon>Sar</taxon>
        <taxon>Alveolata</taxon>
        <taxon>Dinophyceae</taxon>
        <taxon>Suessiales</taxon>
        <taxon>Symbiodiniaceae</taxon>
        <taxon>Cladocopium</taxon>
    </lineage>
</organism>
<feature type="region of interest" description="Disordered" evidence="2">
    <location>
        <begin position="692"/>
        <end position="764"/>
    </location>
</feature>
<feature type="compositionally biased region" description="Low complexity" evidence="2">
    <location>
        <begin position="317"/>
        <end position="327"/>
    </location>
</feature>
<evidence type="ECO:0000256" key="2">
    <source>
        <dbReference type="SAM" id="MobiDB-lite"/>
    </source>
</evidence>
<sequence>MSLLQRRRGGMSGESADEALDRMIAQTQEEGERRRALSAPRRMEGGVRRLEIQAGAEGDGRAQGREGEVARPAGLPQALGPEAPPVAAQQELPGGGRSTMVVGPLLRGVAQDVAGAVGNQLQALGTLFPGAQVRSCVPQGGPPGVLPLQGLHAELHQRSGQGINDQGGGCPSGGHVGGAMLGPLAEPLPPLVAFQLPQQQQMGSAASPHPPVFHPSGSQPAQGLGVMVTPVREPRDLQSVPMVSPVPMQMVSPVPMQALAGGGNPAPVGTDPSGGTQMMMDPAAMAVEEIRKRVMREAEEAFAKEVRRLQGQTEETQSYQSASSGAGQGQAVVGQALGTSQPLGGVGGMPSPPPGIDPGFQGRNQAGLAQPGPSLTEALRALELPKLPTPGSEGASIQFGDWMTVVHPLMSDLSGSAGEWWSLTVKTVEHHYQQWLVATPLEKLRMKPGSPVIGEGYARLEQRSVSMLLAALPEGLRQDVIASRRLSTVGILFRLFTTFQPGGSGERTGLIKSISEAKVPAGLVELLGSVRQWRRSVGRSEELSVTVDPLVLTGVLSKFADGASRLGGSQVAFRLATMRQQLDVDRAPSLGSVKEWAEYIQAELEELANAQTAGKATPSNPPALAPVLTQGNPAVKAFTGEGQKPWERPEGEKAPCRFWGTDEGCRRGEKCGFAHAWGTLEKSSRCLFCSSTGHRKRDCPTAKPKDGNGWTQKGDRKVAKVLNKKGEKSTEKESQKESTVVKEAAEENPQPEKRSEGSQPKQEGDLVQNLNGLVKSMTSIKSVFIKTVKMDEECGGEYALLDGGATHALRQAKSSEVPHLWPVQVEMAMGSVTLYRCAAHNTLLALDNVEPIIPLRLLVDHGFKIDWQKDRCDISHPKHGNLQCVRRQGCPVMDRSEALSLLESLENGGVGDYCEPPAQEIEWWKEKYPQVPERIWSLMRGQGLNWEEIASPLPWNRAKRRRLERARGGVVIHLFSGSGGESRRWRDLTGSDTEVLTVDISSNAQEDLHAAGVWAYLWGLAERGRIRMITAGPPCRTVSRLRHKIPGPRPLRGRKNHRFALDELTEREMTKVDGDTALWLKTLGLYEKSQEGMVANGILGQCGLLVESPQDPCEYVEDGKEYPSFWEWEETEDFLKRNPDMFKVRVDQGALGHPRPKPTTLLTNIVQLKELDGITSKESGESVCMDLRERLKQTASWSAWAPGLMAALKIVIPKFLASQAQQPMLSKLDLAGWKKHLQAQHVPYRRDCKVCLETMGSAEPHRRKRGQESAFVMSVDICGPFKKGTDLGVSKRRKVKYALLATIPVPQWPSPGEKEDSTEAVEPQKEEVVPEAEEVEASGELLLAPEPRDLIPEEEARKRNQAWEEFVKREVKEISKDVPVVNITFMEPLASRHQNEITKALSKVHARAKSLGIPIYRVHSDRERSFTTNHVAKWCEMRQVHQTFNAGDEPEANGRIEGEINQFKRRLRLLLAETGVSHDYWPCAARHGVEERLRAQMRKLGAKCKEMPPFAVLAQVKAKLWHRRKEGALSSPYKTLRIMGPSPQMTNGWVAPDEEANLVQHARSVFIPDPLGETARLELETVDDPKDPPKRRLNGKQPLVVEVSKIPLPPPREDRELESLLAVADAEEEDGYEPSILSDSELVPPEAELGLPALMALRAGGESLVDGTQLEGWGEIEKTEVEEYVNELRYQHGNLRKLLQEQVNAAQFYVRGASNLGRARVVGLTVLVDHSGKLFTRQKCTIKGIIVNQEVLLATIKGANGKSRVSAYVLQKALLEFFTQFKLFPMGVYADIPAVQSWALKYAVAIKKLVSRFRRLLRRAPSSKYNKLTEIKQKAKDCGWCSKCDEEDDDDSDEEDIDPKFTPKSKGVPTDIEELSGVSTCSPDSSSCVSSGVSSAASDKLGRVIEQLKKFKIAQAEPCPETKSSAGSANKTTHVVSTGGSDVNPGDHHQKEPCNGESRTERIARILKAAKEKRLESQATKPTADDGDTTVLKTMGKFTVESKPFALKDKYVPAITTARAAAGQDDEEPEDEEKPVPAAKRKTQELHPNGDPWDFAGVRCAYMKNQKAKGLSFKDAKKSWDDSDEKRLYLKDVSVKELKRRTGNLWKCSVVLEKSVDVAPQLIYVWMRLVLNEILRCKPGSTVLMAPDCRSLSRMSRHTSGRTYLSPLGNQGYLFVKIGNILSARTALLAFLCSFCGLRWVIEQPEGTFLPQLPRYQWLFGVLKVFATTMYMGVFGSGSPKKHRLLSNDPAFLEKIHDKAGFMSRVDQAKCDTKLVHRYLDKNGKRRCTGLKKELKESANYPPAFGDFIASIAVEMEAVPVPMNVHLDESFPTDLTDLELFRRFCLPIGDPWKDVPGIKCIFWQSGYPTNHTRIDFPQVRQLVSCGIALGLPMGCCGVFRPCKIYASA</sequence>
<feature type="compositionally biased region" description="Basic and acidic residues" evidence="2">
    <location>
        <begin position="1312"/>
        <end position="1328"/>
    </location>
</feature>
<dbReference type="InterPro" id="IPR001878">
    <property type="entry name" value="Znf_CCHC"/>
</dbReference>
<evidence type="ECO:0000256" key="1">
    <source>
        <dbReference type="PROSITE-ProRule" id="PRU00723"/>
    </source>
</evidence>
<evidence type="ECO:0000313" key="5">
    <source>
        <dbReference type="EMBL" id="CAI3995724.1"/>
    </source>
</evidence>
<dbReference type="Proteomes" id="UP001152797">
    <property type="component" value="Unassembled WGS sequence"/>
</dbReference>
<keyword evidence="1" id="KW-0862">Zinc</keyword>
<evidence type="ECO:0000259" key="3">
    <source>
        <dbReference type="PROSITE" id="PS50103"/>
    </source>
</evidence>
<dbReference type="PROSITE" id="PS50158">
    <property type="entry name" value="ZF_CCHC"/>
    <property type="match status" value="1"/>
</dbReference>
<dbReference type="OrthoDB" id="427634at2759"/>
<dbReference type="EMBL" id="CAMXCT030002112">
    <property type="protein sequence ID" value="CAL4783036.1"/>
    <property type="molecule type" value="Genomic_DNA"/>
</dbReference>